<feature type="domain" description="Prolamin-like" evidence="3">
    <location>
        <begin position="46"/>
        <end position="118"/>
    </location>
</feature>
<evidence type="ECO:0000259" key="3">
    <source>
        <dbReference type="Pfam" id="PF05617"/>
    </source>
</evidence>
<evidence type="ECO:0000256" key="1">
    <source>
        <dbReference type="ARBA" id="ARBA00022729"/>
    </source>
</evidence>
<evidence type="ECO:0000313" key="5">
    <source>
        <dbReference type="Proteomes" id="UP001165190"/>
    </source>
</evidence>
<evidence type="ECO:0000256" key="2">
    <source>
        <dbReference type="SAM" id="SignalP"/>
    </source>
</evidence>
<gene>
    <name evidence="4" type="ORF">HRI_003905400</name>
</gene>
<proteinExistence type="predicted"/>
<dbReference type="PANTHER" id="PTHR31951:SF30">
    <property type="entry name" value="PROLAMIN-LIKE DOMAIN-CONTAINING PROTEIN"/>
    <property type="match status" value="1"/>
</dbReference>
<feature type="chain" id="PRO_5040797412" description="Prolamin-like domain-containing protein" evidence="2">
    <location>
        <begin position="27"/>
        <end position="125"/>
    </location>
</feature>
<dbReference type="InterPro" id="IPR008502">
    <property type="entry name" value="Prolamin-like"/>
</dbReference>
<sequence length="125" mass="13532">MAKLSNNSSIIVALLSSLIAASIVVAAGEFTIPPQPEPGFYRTIEECSKKISDQCGEIIVGAVLEDQDISEQCCIELVNGMGKRCHENILRFYVSLPEMGISATHVYTRGAQVWNTCVLKAASKI</sequence>
<dbReference type="AlphaFoldDB" id="A0A9W7IU40"/>
<protein>
    <recommendedName>
        <fullName evidence="3">Prolamin-like domain-containing protein</fullName>
    </recommendedName>
</protein>
<feature type="signal peptide" evidence="2">
    <location>
        <begin position="1"/>
        <end position="26"/>
    </location>
</feature>
<dbReference type="Proteomes" id="UP001165190">
    <property type="component" value="Unassembled WGS sequence"/>
</dbReference>
<dbReference type="Pfam" id="PF05617">
    <property type="entry name" value="Prolamin_like"/>
    <property type="match status" value="1"/>
</dbReference>
<dbReference type="OrthoDB" id="1368054at2759"/>
<reference evidence="4" key="1">
    <citation type="submission" date="2023-05" db="EMBL/GenBank/DDBJ databases">
        <title>Genome and transcriptome analyses reveal genes involved in the formation of fine ridges on petal epidermal cells in Hibiscus trionum.</title>
        <authorList>
            <person name="Koshimizu S."/>
            <person name="Masuda S."/>
            <person name="Ishii T."/>
            <person name="Shirasu K."/>
            <person name="Hoshino A."/>
            <person name="Arita M."/>
        </authorList>
    </citation>
    <scope>NUCLEOTIDE SEQUENCE</scope>
    <source>
        <strain evidence="4">Hamamatsu line</strain>
    </source>
</reference>
<dbReference type="PANTHER" id="PTHR31951">
    <property type="entry name" value="BIFUNCTIONAL INHIBITOR/LIPID-TRANSFER PROTEIN/SEED STORAGE 2S ALBUMIN SUPERFAMILY PROTEIN-RELATED"/>
    <property type="match status" value="1"/>
</dbReference>
<organism evidence="4 5">
    <name type="scientific">Hibiscus trionum</name>
    <name type="common">Flower of an hour</name>
    <dbReference type="NCBI Taxonomy" id="183268"/>
    <lineage>
        <taxon>Eukaryota</taxon>
        <taxon>Viridiplantae</taxon>
        <taxon>Streptophyta</taxon>
        <taxon>Embryophyta</taxon>
        <taxon>Tracheophyta</taxon>
        <taxon>Spermatophyta</taxon>
        <taxon>Magnoliopsida</taxon>
        <taxon>eudicotyledons</taxon>
        <taxon>Gunneridae</taxon>
        <taxon>Pentapetalae</taxon>
        <taxon>rosids</taxon>
        <taxon>malvids</taxon>
        <taxon>Malvales</taxon>
        <taxon>Malvaceae</taxon>
        <taxon>Malvoideae</taxon>
        <taxon>Hibiscus</taxon>
    </lineage>
</organism>
<keyword evidence="5" id="KW-1185">Reference proteome</keyword>
<evidence type="ECO:0000313" key="4">
    <source>
        <dbReference type="EMBL" id="GMJ02362.1"/>
    </source>
</evidence>
<accession>A0A9W7IU40</accession>
<dbReference type="EMBL" id="BSYR01000036">
    <property type="protein sequence ID" value="GMJ02362.1"/>
    <property type="molecule type" value="Genomic_DNA"/>
</dbReference>
<keyword evidence="1 2" id="KW-0732">Signal</keyword>
<name>A0A9W7IU40_HIBTR</name>
<comment type="caution">
    <text evidence="4">The sequence shown here is derived from an EMBL/GenBank/DDBJ whole genome shotgun (WGS) entry which is preliminary data.</text>
</comment>